<dbReference type="Gene3D" id="1.10.260.50">
    <property type="match status" value="1"/>
</dbReference>
<dbReference type="Gene3D" id="3.40.640.10">
    <property type="entry name" value="Type I PLP-dependent aspartate aminotransferase-like (Major domain)"/>
    <property type="match status" value="1"/>
</dbReference>
<evidence type="ECO:0000256" key="1">
    <source>
        <dbReference type="ARBA" id="ARBA00001933"/>
    </source>
</evidence>
<evidence type="ECO:0000313" key="9">
    <source>
        <dbReference type="EMBL" id="KKN23632.1"/>
    </source>
</evidence>
<dbReference type="PANTHER" id="PTHR11601:SF34">
    <property type="entry name" value="CYSTEINE DESULFURASE"/>
    <property type="match status" value="1"/>
</dbReference>
<dbReference type="SUPFAM" id="SSF53383">
    <property type="entry name" value="PLP-dependent transferases"/>
    <property type="match status" value="1"/>
</dbReference>
<proteinExistence type="inferred from homology"/>
<keyword evidence="4" id="KW-0479">Metal-binding</keyword>
<evidence type="ECO:0000256" key="5">
    <source>
        <dbReference type="ARBA" id="ARBA00022898"/>
    </source>
</evidence>
<dbReference type="Gene3D" id="3.90.1150.10">
    <property type="entry name" value="Aspartate Aminotransferase, domain 1"/>
    <property type="match status" value="1"/>
</dbReference>
<dbReference type="GO" id="GO:0051536">
    <property type="term" value="F:iron-sulfur cluster binding"/>
    <property type="evidence" value="ECO:0007669"/>
    <property type="project" value="UniProtKB-KW"/>
</dbReference>
<keyword evidence="7" id="KW-0411">Iron-sulfur</keyword>
<accession>A0A0F9PGK1</accession>
<dbReference type="EMBL" id="LAZR01002953">
    <property type="protein sequence ID" value="KKN23632.1"/>
    <property type="molecule type" value="Genomic_DNA"/>
</dbReference>
<dbReference type="InterPro" id="IPR015421">
    <property type="entry name" value="PyrdxlP-dep_Trfase_major"/>
</dbReference>
<dbReference type="PIRSF" id="PIRSF005572">
    <property type="entry name" value="NifS"/>
    <property type="match status" value="1"/>
</dbReference>
<comment type="similarity">
    <text evidence="2">Belongs to the class-V pyridoxal-phosphate-dependent aminotransferase family. NifS/IscS subfamily.</text>
</comment>
<dbReference type="InterPro" id="IPR015424">
    <property type="entry name" value="PyrdxlP-dep_Trfase"/>
</dbReference>
<dbReference type="InterPro" id="IPR016454">
    <property type="entry name" value="Cysteine_dSase"/>
</dbReference>
<keyword evidence="3" id="KW-0808">Transferase</keyword>
<dbReference type="InterPro" id="IPR015422">
    <property type="entry name" value="PyrdxlP-dep_Trfase_small"/>
</dbReference>
<sequence length="375" mass="39097">MRIYLDHNATTLRPEARAAMLAAMDLAGNPSSVHAEGRAAKMLIEKARAQVAGLARCDVSEVIFTSGATEAVASVVQDAAQVCGAIIEHEAVRVWCEDEGMRLLPVDANGHLDLTGVADGALAGAIVFVQRANSETGVLQPNGLEGELERVGITASHVFRDAVQAAGKVADLGRWRAAQGRHAFMALSAHKVGGPKGVGALIAGPDYNPGGMSAMLRGGGQESGRRAGTENVIGIAGFGAACEAAARDLSNGIWERVAELRNVLEKALEAGSKKTIFVGKDVERLPNTACFITPGWRGDMQVMQMDLAGFAISAGSACSSGKVATSRVLTAMGFDEAQAACAVRVSLGVDTTEEHVLRFADAWTAKLKKHEARAA</sequence>
<gene>
    <name evidence="9" type="ORF">LCGC14_0902930</name>
</gene>
<comment type="cofactor">
    <cofactor evidence="1">
        <name>pyridoxal 5'-phosphate</name>
        <dbReference type="ChEBI" id="CHEBI:597326"/>
    </cofactor>
</comment>
<comment type="caution">
    <text evidence="9">The sequence shown here is derived from an EMBL/GenBank/DDBJ whole genome shotgun (WGS) entry which is preliminary data.</text>
</comment>
<name>A0A0F9PGK1_9ZZZZ</name>
<evidence type="ECO:0000256" key="2">
    <source>
        <dbReference type="ARBA" id="ARBA00006490"/>
    </source>
</evidence>
<feature type="domain" description="Aminotransferase class V" evidence="8">
    <location>
        <begin position="3"/>
        <end position="359"/>
    </location>
</feature>
<reference evidence="9" key="1">
    <citation type="journal article" date="2015" name="Nature">
        <title>Complex archaea that bridge the gap between prokaryotes and eukaryotes.</title>
        <authorList>
            <person name="Spang A."/>
            <person name="Saw J.H."/>
            <person name="Jorgensen S.L."/>
            <person name="Zaremba-Niedzwiedzka K."/>
            <person name="Martijn J."/>
            <person name="Lind A.E."/>
            <person name="van Eijk R."/>
            <person name="Schleper C."/>
            <person name="Guy L."/>
            <person name="Ettema T.J."/>
        </authorList>
    </citation>
    <scope>NUCLEOTIDE SEQUENCE</scope>
</reference>
<protein>
    <recommendedName>
        <fullName evidence="8">Aminotransferase class V domain-containing protein</fullName>
    </recommendedName>
</protein>
<evidence type="ECO:0000256" key="6">
    <source>
        <dbReference type="ARBA" id="ARBA00023004"/>
    </source>
</evidence>
<keyword evidence="5" id="KW-0663">Pyridoxal phosphate</keyword>
<dbReference type="GO" id="GO:0016740">
    <property type="term" value="F:transferase activity"/>
    <property type="evidence" value="ECO:0007669"/>
    <property type="project" value="UniProtKB-KW"/>
</dbReference>
<dbReference type="AlphaFoldDB" id="A0A0F9PGK1"/>
<evidence type="ECO:0000256" key="7">
    <source>
        <dbReference type="ARBA" id="ARBA00023014"/>
    </source>
</evidence>
<dbReference type="PANTHER" id="PTHR11601">
    <property type="entry name" value="CYSTEINE DESULFURYLASE FAMILY MEMBER"/>
    <property type="match status" value="1"/>
</dbReference>
<dbReference type="Pfam" id="PF00266">
    <property type="entry name" value="Aminotran_5"/>
    <property type="match status" value="1"/>
</dbReference>
<dbReference type="GO" id="GO:0046872">
    <property type="term" value="F:metal ion binding"/>
    <property type="evidence" value="ECO:0007669"/>
    <property type="project" value="UniProtKB-KW"/>
</dbReference>
<evidence type="ECO:0000259" key="8">
    <source>
        <dbReference type="Pfam" id="PF00266"/>
    </source>
</evidence>
<dbReference type="InterPro" id="IPR000192">
    <property type="entry name" value="Aminotrans_V_dom"/>
</dbReference>
<keyword evidence="6" id="KW-0408">Iron</keyword>
<evidence type="ECO:0000256" key="3">
    <source>
        <dbReference type="ARBA" id="ARBA00022679"/>
    </source>
</evidence>
<organism evidence="9">
    <name type="scientific">marine sediment metagenome</name>
    <dbReference type="NCBI Taxonomy" id="412755"/>
    <lineage>
        <taxon>unclassified sequences</taxon>
        <taxon>metagenomes</taxon>
        <taxon>ecological metagenomes</taxon>
    </lineage>
</organism>
<evidence type="ECO:0000256" key="4">
    <source>
        <dbReference type="ARBA" id="ARBA00022723"/>
    </source>
</evidence>